<dbReference type="Proteomes" id="UP001239085">
    <property type="component" value="Unassembled WGS sequence"/>
</dbReference>
<dbReference type="InterPro" id="IPR003615">
    <property type="entry name" value="HNH_nuc"/>
</dbReference>
<dbReference type="SMART" id="SM00507">
    <property type="entry name" value="HNHc"/>
    <property type="match status" value="1"/>
</dbReference>
<proteinExistence type="predicted"/>
<dbReference type="InterPro" id="IPR003870">
    <property type="entry name" value="DUF222"/>
</dbReference>
<comment type="caution">
    <text evidence="2">The sequence shown here is derived from an EMBL/GenBank/DDBJ whole genome shotgun (WGS) entry which is preliminary data.</text>
</comment>
<dbReference type="EMBL" id="JAUSXK010000001">
    <property type="protein sequence ID" value="MDQ0643110.1"/>
    <property type="molecule type" value="Genomic_DNA"/>
</dbReference>
<name>A0ABU0P714_9MICO</name>
<protein>
    <recommendedName>
        <fullName evidence="1">HNH nuclease domain-containing protein</fullName>
    </recommendedName>
</protein>
<feature type="domain" description="HNH nuclease" evidence="1">
    <location>
        <begin position="338"/>
        <end position="390"/>
    </location>
</feature>
<keyword evidence="3" id="KW-1185">Reference proteome</keyword>
<reference evidence="2 3" key="1">
    <citation type="submission" date="2023-07" db="EMBL/GenBank/DDBJ databases">
        <title>Comparative genomics of wheat-associated soil bacteria to identify genetic determinants of phenazine resistance.</title>
        <authorList>
            <person name="Mouncey N."/>
        </authorList>
    </citation>
    <scope>NUCLEOTIDE SEQUENCE [LARGE SCALE GENOMIC DNA]</scope>
    <source>
        <strain evidence="2 3">W2I7</strain>
    </source>
</reference>
<evidence type="ECO:0000313" key="3">
    <source>
        <dbReference type="Proteomes" id="UP001239085"/>
    </source>
</evidence>
<evidence type="ECO:0000259" key="1">
    <source>
        <dbReference type="SMART" id="SM00507"/>
    </source>
</evidence>
<gene>
    <name evidence="2" type="ORF">QFZ46_001270</name>
</gene>
<dbReference type="CDD" id="cd00085">
    <property type="entry name" value="HNHc"/>
    <property type="match status" value="1"/>
</dbReference>
<organism evidence="2 3">
    <name type="scientific">Microbacterium murale</name>
    <dbReference type="NCBI Taxonomy" id="1081040"/>
    <lineage>
        <taxon>Bacteria</taxon>
        <taxon>Bacillati</taxon>
        <taxon>Actinomycetota</taxon>
        <taxon>Actinomycetes</taxon>
        <taxon>Micrococcales</taxon>
        <taxon>Microbacteriaceae</taxon>
        <taxon>Microbacterium</taxon>
    </lineage>
</organism>
<accession>A0ABU0P714</accession>
<sequence length="443" mass="48308">MNISTMTSPVLNALLEDVVTTLSSVEQTINQLMATKSALLATASRIADDEPFDSVDSREMSQRAIATEIGSALRLSDRTIESHIGAAAMLQECFPVTAASFAAGHISQVHVRVIMDAGEQIEDAENRARYEAIVVARAEVESPNRLRPFAAQTAELFRATSFAERHREAREKRGAWVRGRDDGMSELTMFGPSAIVNGMHDRATQMGLKVKAENARLAKECGGAPADAVADDFADERSMNQLRFDLLADLILTGTPTGHETEDGLLGEIRAHIDITVPALSLTDPDEIASPAHLEGVGPVDPATARILVGNAPGFDRVFTHPASGMVLGVDRYRPSSEMRRYLRARDRRCRFPGCRLVARLCDDDHTIDHAHGGATTVANLADFCRRHHVTKHQTPWKVRQLGGGVLEWTSPTGRIYVDRPPGVATYVTLDDVADRMPSEAPF</sequence>
<dbReference type="Pfam" id="PF02720">
    <property type="entry name" value="DUF222"/>
    <property type="match status" value="1"/>
</dbReference>
<dbReference type="Gene3D" id="1.10.30.50">
    <property type="match status" value="1"/>
</dbReference>
<evidence type="ECO:0000313" key="2">
    <source>
        <dbReference type="EMBL" id="MDQ0643110.1"/>
    </source>
</evidence>